<keyword evidence="2" id="KW-1185">Reference proteome</keyword>
<dbReference type="EMBL" id="CM056741">
    <property type="protein sequence ID" value="KAJ8688643.1"/>
    <property type="molecule type" value="Genomic_DNA"/>
</dbReference>
<accession>A0ACC2PYQ8</accession>
<organism evidence="1 2">
    <name type="scientific">Eretmocerus hayati</name>
    <dbReference type="NCBI Taxonomy" id="131215"/>
    <lineage>
        <taxon>Eukaryota</taxon>
        <taxon>Metazoa</taxon>
        <taxon>Ecdysozoa</taxon>
        <taxon>Arthropoda</taxon>
        <taxon>Hexapoda</taxon>
        <taxon>Insecta</taxon>
        <taxon>Pterygota</taxon>
        <taxon>Neoptera</taxon>
        <taxon>Endopterygota</taxon>
        <taxon>Hymenoptera</taxon>
        <taxon>Apocrita</taxon>
        <taxon>Proctotrupomorpha</taxon>
        <taxon>Chalcidoidea</taxon>
        <taxon>Aphelinidae</taxon>
        <taxon>Aphelininae</taxon>
        <taxon>Eretmocerus</taxon>
    </lineage>
</organism>
<proteinExistence type="predicted"/>
<protein>
    <submittedName>
        <fullName evidence="1">Uncharacterized protein</fullName>
    </submittedName>
</protein>
<comment type="caution">
    <text evidence="1">The sequence shown here is derived from an EMBL/GenBank/DDBJ whole genome shotgun (WGS) entry which is preliminary data.</text>
</comment>
<name>A0ACC2PYQ8_9HYME</name>
<dbReference type="Proteomes" id="UP001239111">
    <property type="component" value="Chromosome 1"/>
</dbReference>
<evidence type="ECO:0000313" key="2">
    <source>
        <dbReference type="Proteomes" id="UP001239111"/>
    </source>
</evidence>
<evidence type="ECO:0000313" key="1">
    <source>
        <dbReference type="EMBL" id="KAJ8688643.1"/>
    </source>
</evidence>
<gene>
    <name evidence="1" type="ORF">QAD02_024438</name>
</gene>
<sequence>MILEQDQQRGLAKENKSSVKVSVTSNVTTVERASNNLLIENSASGMGVIFSASESMSLDSTYEDADVEDLVKLPEKEAQGCLEQQAQSFWRGIIIVNRIQQGTFQRLVTVETQKNKKLAPDGIQNVMYNFTPQLCDAEVQKQYRPLTKHAHLLTLHPQISKASLAQANLAVGHCMFQEKVTPVLLAVVITRLEVLRRASTMR</sequence>
<reference evidence="1" key="1">
    <citation type="submission" date="2023-04" db="EMBL/GenBank/DDBJ databases">
        <title>A chromosome-level genome assembly of the parasitoid wasp Eretmocerus hayati.</title>
        <authorList>
            <person name="Zhong Y."/>
            <person name="Liu S."/>
            <person name="Liu Y."/>
        </authorList>
    </citation>
    <scope>NUCLEOTIDE SEQUENCE</scope>
    <source>
        <strain evidence="1">ZJU_SS_LIU_2023</strain>
    </source>
</reference>